<sequence>MNSVRFANEREINNPKVISTNKQQNPNKELSSK</sequence>
<evidence type="ECO:0000313" key="2">
    <source>
        <dbReference type="EMBL" id="KFM60103.1"/>
    </source>
</evidence>
<evidence type="ECO:0000313" key="3">
    <source>
        <dbReference type="Proteomes" id="UP000054359"/>
    </source>
</evidence>
<dbReference type="Proteomes" id="UP000054359">
    <property type="component" value="Unassembled WGS sequence"/>
</dbReference>
<feature type="non-terminal residue" evidence="2">
    <location>
        <position position="33"/>
    </location>
</feature>
<organism evidence="2 3">
    <name type="scientific">Stegodyphus mimosarum</name>
    <name type="common">African social velvet spider</name>
    <dbReference type="NCBI Taxonomy" id="407821"/>
    <lineage>
        <taxon>Eukaryota</taxon>
        <taxon>Metazoa</taxon>
        <taxon>Ecdysozoa</taxon>
        <taxon>Arthropoda</taxon>
        <taxon>Chelicerata</taxon>
        <taxon>Arachnida</taxon>
        <taxon>Araneae</taxon>
        <taxon>Araneomorphae</taxon>
        <taxon>Entelegynae</taxon>
        <taxon>Eresoidea</taxon>
        <taxon>Eresidae</taxon>
        <taxon>Stegodyphus</taxon>
    </lineage>
</organism>
<feature type="compositionally biased region" description="Polar residues" evidence="1">
    <location>
        <begin position="16"/>
        <end position="33"/>
    </location>
</feature>
<proteinExistence type="predicted"/>
<feature type="region of interest" description="Disordered" evidence="1">
    <location>
        <begin position="1"/>
        <end position="33"/>
    </location>
</feature>
<name>A0A087T4R4_STEMI</name>
<protein>
    <submittedName>
        <fullName evidence="2">Uncharacterized protein</fullName>
    </submittedName>
</protein>
<dbReference type="AlphaFoldDB" id="A0A087T4R4"/>
<dbReference type="EMBL" id="KK113395">
    <property type="protein sequence ID" value="KFM60103.1"/>
    <property type="molecule type" value="Genomic_DNA"/>
</dbReference>
<reference evidence="2 3" key="1">
    <citation type="submission" date="2013-11" db="EMBL/GenBank/DDBJ databases">
        <title>Genome sequencing of Stegodyphus mimosarum.</title>
        <authorList>
            <person name="Bechsgaard J."/>
        </authorList>
    </citation>
    <scope>NUCLEOTIDE SEQUENCE [LARGE SCALE GENOMIC DNA]</scope>
</reference>
<evidence type="ECO:0000256" key="1">
    <source>
        <dbReference type="SAM" id="MobiDB-lite"/>
    </source>
</evidence>
<gene>
    <name evidence="2" type="ORF">X975_24047</name>
</gene>
<accession>A0A087T4R4</accession>
<keyword evidence="3" id="KW-1185">Reference proteome</keyword>